<dbReference type="OrthoDB" id="359241at2157"/>
<reference evidence="2 3" key="1">
    <citation type="submission" date="2019-06" db="EMBL/GenBank/DDBJ databases">
        <title>Thermococcus indicus sp. nov., a Fe(III)-reducing hyperthermophilic archaeon isolated from the Onnuri vent field of the Central Indian Ocean ridge.</title>
        <authorList>
            <person name="Lim J.K."/>
            <person name="Kim Y.J."/>
            <person name="Kwon K.K."/>
        </authorList>
    </citation>
    <scope>NUCLEOTIDE SEQUENCE [LARGE SCALE GENOMIC DNA]</scope>
    <source>
        <strain evidence="2 3">IOH1</strain>
    </source>
</reference>
<protein>
    <submittedName>
        <fullName evidence="2">HEPN domain-containing protein</fullName>
    </submittedName>
</protein>
<dbReference type="PROSITE" id="PS50910">
    <property type="entry name" value="HEPN"/>
    <property type="match status" value="1"/>
</dbReference>
<evidence type="ECO:0000313" key="2">
    <source>
        <dbReference type="EMBL" id="QDA30913.1"/>
    </source>
</evidence>
<dbReference type="Proteomes" id="UP000306007">
    <property type="component" value="Chromosome"/>
</dbReference>
<evidence type="ECO:0000259" key="1">
    <source>
        <dbReference type="PROSITE" id="PS50910"/>
    </source>
</evidence>
<organism evidence="2 3">
    <name type="scientific">Thermococcus indicus</name>
    <dbReference type="NCBI Taxonomy" id="2586643"/>
    <lineage>
        <taxon>Archaea</taxon>
        <taxon>Methanobacteriati</taxon>
        <taxon>Methanobacteriota</taxon>
        <taxon>Thermococci</taxon>
        <taxon>Thermococcales</taxon>
        <taxon>Thermococcaceae</taxon>
        <taxon>Thermococcus</taxon>
    </lineage>
</organism>
<accession>A0A4Y5SJ71</accession>
<name>A0A4Y5SJ71_9EURY</name>
<dbReference type="RefSeq" id="WP_139680278.1">
    <property type="nucleotide sequence ID" value="NZ_CP040846.1"/>
</dbReference>
<dbReference type="KEGG" id="tic:FH039_03895"/>
<dbReference type="SUPFAM" id="SSF81593">
    <property type="entry name" value="Nucleotidyltransferase substrate binding subunit/domain"/>
    <property type="match status" value="1"/>
</dbReference>
<gene>
    <name evidence="2" type="ORF">FH039_03895</name>
</gene>
<dbReference type="GeneID" id="40474297"/>
<dbReference type="SMART" id="SM00748">
    <property type="entry name" value="HEPN"/>
    <property type="match status" value="1"/>
</dbReference>
<dbReference type="Pfam" id="PF05168">
    <property type="entry name" value="HEPN"/>
    <property type="match status" value="1"/>
</dbReference>
<dbReference type="EMBL" id="CP040846">
    <property type="protein sequence ID" value="QDA30913.1"/>
    <property type="molecule type" value="Genomic_DNA"/>
</dbReference>
<dbReference type="InterPro" id="IPR007842">
    <property type="entry name" value="HEPN_dom"/>
</dbReference>
<dbReference type="AlphaFoldDB" id="A0A4Y5SJ71"/>
<dbReference type="Gene3D" id="1.20.120.330">
    <property type="entry name" value="Nucleotidyltransferases domain 2"/>
    <property type="match status" value="1"/>
</dbReference>
<proteinExistence type="predicted"/>
<feature type="domain" description="HEPN" evidence="1">
    <location>
        <begin position="7"/>
        <end position="113"/>
    </location>
</feature>
<evidence type="ECO:0000313" key="3">
    <source>
        <dbReference type="Proteomes" id="UP000306007"/>
    </source>
</evidence>
<keyword evidence="3" id="KW-1185">Reference proteome</keyword>
<sequence length="123" mass="14360">MSYLDWIRKGEDDLKLAELAVENDIPDYAAFHAQQAVEKFLKAFLLKNDKPLVRTHDIAYLIERCKEIDPSFEELYNLGAHYLSDFAVEVRYPGYHTVPKELAEEAIKIAKQVLDFIIQRMEE</sequence>